<name>A0A292PN83_9PEZI</name>
<protein>
    <submittedName>
        <fullName evidence="1">Uncharacterized protein</fullName>
    </submittedName>
</protein>
<organism evidence="1 2">
    <name type="scientific">Tuber aestivum</name>
    <name type="common">summer truffle</name>
    <dbReference type="NCBI Taxonomy" id="59557"/>
    <lineage>
        <taxon>Eukaryota</taxon>
        <taxon>Fungi</taxon>
        <taxon>Dikarya</taxon>
        <taxon>Ascomycota</taxon>
        <taxon>Pezizomycotina</taxon>
        <taxon>Pezizomycetes</taxon>
        <taxon>Pezizales</taxon>
        <taxon>Tuberaceae</taxon>
        <taxon>Tuber</taxon>
    </lineage>
</organism>
<dbReference type="AlphaFoldDB" id="A0A292PN83"/>
<accession>A0A292PN83</accession>
<gene>
    <name evidence="1" type="ORF">GSTUAT00007962001</name>
</gene>
<reference evidence="1" key="1">
    <citation type="submission" date="2015-10" db="EMBL/GenBank/DDBJ databases">
        <authorList>
            <person name="Regsiter A."/>
            <person name="william w."/>
        </authorList>
    </citation>
    <scope>NUCLEOTIDE SEQUENCE</scope>
    <source>
        <strain evidence="1">Montdore</strain>
    </source>
</reference>
<proteinExistence type="predicted"/>
<sequence>MEAVSAVSFVDFVPMYLSVAIQVEEVWVGCFCGAPLEGGELIATIWGQRSRRGRGMQARTLIGAVALTAVLELRPSCTSPRIFSWFKLPTQGRLLLGAYAADPEGLRSRSGSEASFAVIAGLFAVIYLRGYKVVQKGATSASAEAVLQTASPVLDDIGC</sequence>
<dbReference type="Proteomes" id="UP001412239">
    <property type="component" value="Unassembled WGS sequence"/>
</dbReference>
<evidence type="ECO:0000313" key="1">
    <source>
        <dbReference type="EMBL" id="CUS07943.1"/>
    </source>
</evidence>
<keyword evidence="2" id="KW-1185">Reference proteome</keyword>
<dbReference type="EMBL" id="LN891158">
    <property type="protein sequence ID" value="CUS07943.1"/>
    <property type="molecule type" value="Genomic_DNA"/>
</dbReference>
<evidence type="ECO:0000313" key="2">
    <source>
        <dbReference type="Proteomes" id="UP001412239"/>
    </source>
</evidence>